<dbReference type="Pfam" id="PF00083">
    <property type="entry name" value="Sugar_tr"/>
    <property type="match status" value="1"/>
</dbReference>
<dbReference type="OrthoDB" id="2544694at2759"/>
<feature type="transmembrane region" description="Helical" evidence="10">
    <location>
        <begin position="51"/>
        <end position="68"/>
    </location>
</feature>
<evidence type="ECO:0000256" key="3">
    <source>
        <dbReference type="ARBA" id="ARBA00022448"/>
    </source>
</evidence>
<comment type="similarity">
    <text evidence="2 8">Belongs to the major facilitator superfamily. Sugar transporter (TC 2.A.1.1) family.</text>
</comment>
<dbReference type="EMBL" id="BPQB01000001">
    <property type="protein sequence ID" value="GJE84487.1"/>
    <property type="molecule type" value="Genomic_DNA"/>
</dbReference>
<dbReference type="SUPFAM" id="SSF103473">
    <property type="entry name" value="MFS general substrate transporter"/>
    <property type="match status" value="1"/>
</dbReference>
<dbReference type="GO" id="GO:0016020">
    <property type="term" value="C:membrane"/>
    <property type="evidence" value="ECO:0007669"/>
    <property type="project" value="UniProtKB-SubCell"/>
</dbReference>
<dbReference type="AlphaFoldDB" id="A0A9P3FWP7"/>
<evidence type="ECO:0000256" key="6">
    <source>
        <dbReference type="ARBA" id="ARBA00023136"/>
    </source>
</evidence>
<dbReference type="InterPro" id="IPR005828">
    <property type="entry name" value="MFS_sugar_transport-like"/>
</dbReference>
<feature type="compositionally biased region" description="Basic and acidic residues" evidence="9">
    <location>
        <begin position="11"/>
        <end position="30"/>
    </location>
</feature>
<dbReference type="PROSITE" id="PS00217">
    <property type="entry name" value="SUGAR_TRANSPORT_2"/>
    <property type="match status" value="1"/>
</dbReference>
<dbReference type="PROSITE" id="PS50850">
    <property type="entry name" value="MFS"/>
    <property type="match status" value="1"/>
</dbReference>
<dbReference type="Gene3D" id="1.20.1250.20">
    <property type="entry name" value="MFS general substrate transporter like domains"/>
    <property type="match status" value="1"/>
</dbReference>
<dbReference type="InterPro" id="IPR003663">
    <property type="entry name" value="Sugar/inositol_transpt"/>
</dbReference>
<evidence type="ECO:0000256" key="1">
    <source>
        <dbReference type="ARBA" id="ARBA00004141"/>
    </source>
</evidence>
<evidence type="ECO:0000256" key="7">
    <source>
        <dbReference type="ARBA" id="ARBA00049119"/>
    </source>
</evidence>
<evidence type="ECO:0000259" key="11">
    <source>
        <dbReference type="PROSITE" id="PS50850"/>
    </source>
</evidence>
<dbReference type="FunFam" id="1.20.1250.20:FF:000061">
    <property type="entry name" value="MFS sugar transporter"/>
    <property type="match status" value="1"/>
</dbReference>
<evidence type="ECO:0000256" key="10">
    <source>
        <dbReference type="SAM" id="Phobius"/>
    </source>
</evidence>
<evidence type="ECO:0000256" key="5">
    <source>
        <dbReference type="ARBA" id="ARBA00022989"/>
    </source>
</evidence>
<dbReference type="InterPro" id="IPR020846">
    <property type="entry name" value="MFS_dom"/>
</dbReference>
<evidence type="ECO:0000256" key="2">
    <source>
        <dbReference type="ARBA" id="ARBA00010992"/>
    </source>
</evidence>
<comment type="catalytic activity">
    <reaction evidence="7">
        <text>myo-inositol(out) + H(+)(out) = myo-inositol(in) + H(+)(in)</text>
        <dbReference type="Rhea" id="RHEA:60364"/>
        <dbReference type="ChEBI" id="CHEBI:15378"/>
        <dbReference type="ChEBI" id="CHEBI:17268"/>
    </reaction>
</comment>
<dbReference type="NCBIfam" id="TIGR00879">
    <property type="entry name" value="SP"/>
    <property type="match status" value="1"/>
</dbReference>
<evidence type="ECO:0000256" key="4">
    <source>
        <dbReference type="ARBA" id="ARBA00022692"/>
    </source>
</evidence>
<comment type="subcellular location">
    <subcellularLocation>
        <location evidence="1">Membrane</location>
        <topology evidence="1">Multi-pass membrane protein</topology>
    </subcellularLocation>
</comment>
<name>A0A9P3FWP7_9APHY</name>
<dbReference type="PANTHER" id="PTHR48022">
    <property type="entry name" value="PLASTIDIC GLUCOSE TRANSPORTER 4"/>
    <property type="match status" value="1"/>
</dbReference>
<evidence type="ECO:0000313" key="13">
    <source>
        <dbReference type="Proteomes" id="UP000703269"/>
    </source>
</evidence>
<feature type="compositionally biased region" description="Low complexity" evidence="9">
    <location>
        <begin position="1"/>
        <end position="10"/>
    </location>
</feature>
<dbReference type="GO" id="GO:0005351">
    <property type="term" value="F:carbohydrate:proton symporter activity"/>
    <property type="evidence" value="ECO:0007669"/>
    <property type="project" value="TreeGrafter"/>
</dbReference>
<proteinExistence type="inferred from homology"/>
<gene>
    <name evidence="12" type="ORF">PsYK624_005630</name>
</gene>
<feature type="transmembrane region" description="Helical" evidence="10">
    <location>
        <begin position="478"/>
        <end position="496"/>
    </location>
</feature>
<keyword evidence="3 8" id="KW-0813">Transport</keyword>
<evidence type="ECO:0000256" key="8">
    <source>
        <dbReference type="RuleBase" id="RU003346"/>
    </source>
</evidence>
<comment type="caution">
    <text evidence="12">The sequence shown here is derived from an EMBL/GenBank/DDBJ whole genome shotgun (WGS) entry which is preliminary data.</text>
</comment>
<reference evidence="12 13" key="1">
    <citation type="submission" date="2021-08" db="EMBL/GenBank/DDBJ databases">
        <title>Draft Genome Sequence of Phanerochaete sordida strain YK-624.</title>
        <authorList>
            <person name="Mori T."/>
            <person name="Dohra H."/>
            <person name="Suzuki T."/>
            <person name="Kawagishi H."/>
            <person name="Hirai H."/>
        </authorList>
    </citation>
    <scope>NUCLEOTIDE SEQUENCE [LARGE SCALE GENOMIC DNA]</scope>
    <source>
        <strain evidence="12 13">YK-624</strain>
    </source>
</reference>
<feature type="transmembrane region" description="Helical" evidence="10">
    <location>
        <begin position="382"/>
        <end position="403"/>
    </location>
</feature>
<feature type="transmembrane region" description="Helical" evidence="10">
    <location>
        <begin position="136"/>
        <end position="155"/>
    </location>
</feature>
<feature type="transmembrane region" description="Helical" evidence="10">
    <location>
        <begin position="227"/>
        <end position="244"/>
    </location>
</feature>
<dbReference type="InterPro" id="IPR005829">
    <property type="entry name" value="Sugar_transporter_CS"/>
</dbReference>
<dbReference type="Proteomes" id="UP000703269">
    <property type="component" value="Unassembled WGS sequence"/>
</dbReference>
<dbReference type="PROSITE" id="PS00216">
    <property type="entry name" value="SUGAR_TRANSPORT_1"/>
    <property type="match status" value="1"/>
</dbReference>
<protein>
    <submittedName>
        <fullName evidence="12">Sugar porter family MFS transporter</fullName>
    </submittedName>
</protein>
<feature type="transmembrane region" description="Helical" evidence="10">
    <location>
        <begin position="196"/>
        <end position="215"/>
    </location>
</feature>
<feature type="transmembrane region" description="Helical" evidence="10">
    <location>
        <begin position="409"/>
        <end position="434"/>
    </location>
</feature>
<feature type="transmembrane region" description="Helical" evidence="10">
    <location>
        <begin position="354"/>
        <end position="375"/>
    </location>
</feature>
<keyword evidence="6 10" id="KW-0472">Membrane</keyword>
<keyword evidence="4 10" id="KW-0812">Transmembrane</keyword>
<evidence type="ECO:0000313" key="12">
    <source>
        <dbReference type="EMBL" id="GJE84487.1"/>
    </source>
</evidence>
<dbReference type="InterPro" id="IPR036259">
    <property type="entry name" value="MFS_trans_sf"/>
</dbReference>
<sequence>MSVSPSSSSDSAHKRPSADESFPEKPHDTLSDAGYEAELQAAAPLLRGRKLTAALAFVAGTGFTLFGYDQGVMSALLSAQQFEKVFPQVVTGPGEPADHATLQSFVVAIYEIGCLVGALSTLWLGDRLGRRKTIALGGVIMIVGAILQTTSFSYAQMVVARIITGLGNGLNTSTVPAYHAECSPASSRGSFIMLEGSLITFGIMVSYWIDFALFWAKGSSAQWRVPIALQILFAVILIVGIYFLPESPRWLAREGRETESLAVICALEDRPHDDPAVQRTFHGIREAIAVEASAGTGRSALREIFTGGPAQNFRRAALGVVIQCFQQITGINLITYYATLLFERLGIDDTKSRIIAACNGTEYFLASLLAIALIDRVGRRRLMFFGAAGQTLTMVVLAVLGAVDTAAAQLASAVLLFVFNSFFAVGWLGMTWLYPAEIVGLRIRAPANAFSTASNWIFNFVVVMVTGPSFNNISWRTYIVFAALNAFIIPVVYFCFPETAGRSLEDMDVVFALAHREGVSPVGVSLRADVPSAGTPEADAILGVALRRRTHAREEREEREKEV</sequence>
<accession>A0A9P3FWP7</accession>
<feature type="region of interest" description="Disordered" evidence="9">
    <location>
        <begin position="1"/>
        <end position="30"/>
    </location>
</feature>
<keyword evidence="5 10" id="KW-1133">Transmembrane helix</keyword>
<feature type="domain" description="Major facilitator superfamily (MFS) profile" evidence="11">
    <location>
        <begin position="55"/>
        <end position="500"/>
    </location>
</feature>
<dbReference type="PRINTS" id="PR00171">
    <property type="entry name" value="SUGRTRNSPORT"/>
</dbReference>
<organism evidence="12 13">
    <name type="scientific">Phanerochaete sordida</name>
    <dbReference type="NCBI Taxonomy" id="48140"/>
    <lineage>
        <taxon>Eukaryota</taxon>
        <taxon>Fungi</taxon>
        <taxon>Dikarya</taxon>
        <taxon>Basidiomycota</taxon>
        <taxon>Agaricomycotina</taxon>
        <taxon>Agaricomycetes</taxon>
        <taxon>Polyporales</taxon>
        <taxon>Phanerochaetaceae</taxon>
        <taxon>Phanerochaete</taxon>
    </lineage>
</organism>
<evidence type="ECO:0000256" key="9">
    <source>
        <dbReference type="SAM" id="MobiDB-lite"/>
    </source>
</evidence>
<feature type="transmembrane region" description="Helical" evidence="10">
    <location>
        <begin position="102"/>
        <end position="124"/>
    </location>
</feature>
<keyword evidence="13" id="KW-1185">Reference proteome</keyword>
<feature type="transmembrane region" description="Helical" evidence="10">
    <location>
        <begin position="446"/>
        <end position="466"/>
    </location>
</feature>
<dbReference type="InterPro" id="IPR050360">
    <property type="entry name" value="MFS_Sugar_Transporters"/>
</dbReference>
<dbReference type="PANTHER" id="PTHR48022:SF68">
    <property type="entry name" value="MAJOR FACILITATOR SUPERFAMILY (MFS) PROFILE DOMAIN-CONTAINING PROTEIN-RELATED"/>
    <property type="match status" value="1"/>
</dbReference>